<dbReference type="InterPro" id="IPR003959">
    <property type="entry name" value="ATPase_AAA_core"/>
</dbReference>
<dbReference type="SMART" id="SM00382">
    <property type="entry name" value="AAA"/>
    <property type="match status" value="1"/>
</dbReference>
<keyword evidence="2 9" id="KW-0963">Cytoplasm</keyword>
<dbReference type="GO" id="GO:0004176">
    <property type="term" value="F:ATP-dependent peptidase activity"/>
    <property type="evidence" value="ECO:0007669"/>
    <property type="project" value="UniProtKB-UniRule"/>
</dbReference>
<evidence type="ECO:0000256" key="4">
    <source>
        <dbReference type="ARBA" id="ARBA00022741"/>
    </source>
</evidence>
<dbReference type="Pfam" id="PF05362">
    <property type="entry name" value="Lon_C"/>
    <property type="match status" value="1"/>
</dbReference>
<evidence type="ECO:0000256" key="14">
    <source>
        <dbReference type="RuleBase" id="RU000591"/>
    </source>
</evidence>
<dbReference type="InterPro" id="IPR027543">
    <property type="entry name" value="Lon_bac"/>
</dbReference>
<dbReference type="AlphaFoldDB" id="A0A1M6Q6M0"/>
<dbReference type="FunFam" id="3.40.50.300:FF:000382">
    <property type="entry name" value="Lon protease homolog 2, peroxisomal"/>
    <property type="match status" value="1"/>
</dbReference>
<dbReference type="Gene3D" id="1.10.8.60">
    <property type="match status" value="1"/>
</dbReference>
<dbReference type="PIRSF" id="PIRSF001174">
    <property type="entry name" value="Lon_proteas"/>
    <property type="match status" value="1"/>
</dbReference>
<reference evidence="17 18" key="1">
    <citation type="submission" date="2016-11" db="EMBL/GenBank/DDBJ databases">
        <authorList>
            <person name="Jaros S."/>
            <person name="Januszkiewicz K."/>
            <person name="Wedrychowicz H."/>
        </authorList>
    </citation>
    <scope>NUCLEOTIDE SEQUENCE [LARGE SCALE GENOMIC DNA]</scope>
    <source>
        <strain evidence="17 18">DSM 3090</strain>
    </source>
</reference>
<evidence type="ECO:0000313" key="18">
    <source>
        <dbReference type="Proteomes" id="UP000183952"/>
    </source>
</evidence>
<evidence type="ECO:0000256" key="2">
    <source>
        <dbReference type="ARBA" id="ARBA00022490"/>
    </source>
</evidence>
<proteinExistence type="evidence at transcript level"/>
<dbReference type="HAMAP" id="MF_01973">
    <property type="entry name" value="lon_bact"/>
    <property type="match status" value="1"/>
</dbReference>
<keyword evidence="4 9" id="KW-0547">Nucleotide-binding</keyword>
<feature type="binding site" evidence="9 12">
    <location>
        <begin position="395"/>
        <end position="402"/>
    </location>
    <ligand>
        <name>ATP</name>
        <dbReference type="ChEBI" id="CHEBI:30616"/>
    </ligand>
</feature>
<dbReference type="GO" id="GO:0016887">
    <property type="term" value="F:ATP hydrolysis activity"/>
    <property type="evidence" value="ECO:0007669"/>
    <property type="project" value="UniProtKB-UniRule"/>
</dbReference>
<keyword evidence="18" id="KW-1185">Reference proteome</keyword>
<dbReference type="Pfam" id="PF02190">
    <property type="entry name" value="LON_substr_bdg"/>
    <property type="match status" value="1"/>
</dbReference>
<evidence type="ECO:0000313" key="17">
    <source>
        <dbReference type="EMBL" id="SHK15929.1"/>
    </source>
</evidence>
<evidence type="ECO:0000256" key="6">
    <source>
        <dbReference type="ARBA" id="ARBA00022825"/>
    </source>
</evidence>
<accession>A0A1M6Q6M0</accession>
<evidence type="ECO:0000256" key="7">
    <source>
        <dbReference type="ARBA" id="ARBA00022840"/>
    </source>
</evidence>
<dbReference type="SUPFAM" id="SSF52540">
    <property type="entry name" value="P-loop containing nucleoside triphosphate hydrolases"/>
    <property type="match status" value="1"/>
</dbReference>
<dbReference type="InterPro" id="IPR004815">
    <property type="entry name" value="Lon_bac/euk-typ"/>
</dbReference>
<dbReference type="EMBL" id="FRAD01000015">
    <property type="protein sequence ID" value="SHK15929.1"/>
    <property type="molecule type" value="Genomic_DNA"/>
</dbReference>
<dbReference type="GO" id="GO:0005524">
    <property type="term" value="F:ATP binding"/>
    <property type="evidence" value="ECO:0007669"/>
    <property type="project" value="UniProtKB-UniRule"/>
</dbReference>
<feature type="domain" description="Lon N-terminal" evidence="16">
    <location>
        <begin position="49"/>
        <end position="243"/>
    </location>
</feature>
<evidence type="ECO:0000256" key="5">
    <source>
        <dbReference type="ARBA" id="ARBA00022801"/>
    </source>
</evidence>
<keyword evidence="5 9" id="KW-0378">Hydrolase</keyword>
<dbReference type="InterPro" id="IPR003111">
    <property type="entry name" value="Lon_prtase_N"/>
</dbReference>
<dbReference type="PROSITE" id="PS51786">
    <property type="entry name" value="LON_PROTEOLYTIC"/>
    <property type="match status" value="1"/>
</dbReference>
<dbReference type="GO" id="GO:0034605">
    <property type="term" value="P:cellular response to heat"/>
    <property type="evidence" value="ECO:0007669"/>
    <property type="project" value="UniProtKB-UniRule"/>
</dbReference>
<keyword evidence="8 9" id="KW-0346">Stress response</keyword>
<dbReference type="GO" id="GO:0005737">
    <property type="term" value="C:cytoplasm"/>
    <property type="evidence" value="ECO:0007669"/>
    <property type="project" value="UniProtKB-SubCell"/>
</dbReference>
<dbReference type="InterPro" id="IPR003593">
    <property type="entry name" value="AAA+_ATPase"/>
</dbReference>
<dbReference type="GO" id="GO:0006515">
    <property type="term" value="P:protein quality control for misfolded or incompletely synthesized proteins"/>
    <property type="evidence" value="ECO:0007669"/>
    <property type="project" value="UniProtKB-UniRule"/>
</dbReference>
<dbReference type="EC" id="3.4.21.53" evidence="9 10"/>
<dbReference type="InterPro" id="IPR014721">
    <property type="entry name" value="Ribsml_uS5_D2-typ_fold_subgr"/>
</dbReference>
<comment type="subunit">
    <text evidence="9 10">Homohexamer. Organized in a ring with a central cavity.</text>
</comment>
<name>A0A1M6Q6M0_9CLOT</name>
<evidence type="ECO:0000256" key="1">
    <source>
        <dbReference type="ARBA" id="ARBA00004496"/>
    </source>
</evidence>
<feature type="active site" evidence="9 11">
    <location>
        <position position="761"/>
    </location>
</feature>
<feature type="active site" evidence="9 11">
    <location>
        <position position="718"/>
    </location>
</feature>
<evidence type="ECO:0000256" key="10">
    <source>
        <dbReference type="PIRNR" id="PIRNR001174"/>
    </source>
</evidence>
<dbReference type="Pfam" id="PF00004">
    <property type="entry name" value="AAA"/>
    <property type="match status" value="1"/>
</dbReference>
<protein>
    <recommendedName>
        <fullName evidence="9 10">Lon protease</fullName>
        <ecNumber evidence="9 10">3.4.21.53</ecNumber>
    </recommendedName>
    <alternativeName>
        <fullName evidence="9">ATP-dependent protease La</fullName>
    </alternativeName>
</protein>
<dbReference type="Proteomes" id="UP000183952">
    <property type="component" value="Unassembled WGS sequence"/>
</dbReference>
<dbReference type="NCBIfam" id="NF008053">
    <property type="entry name" value="PRK10787.1"/>
    <property type="match status" value="1"/>
</dbReference>
<comment type="similarity">
    <text evidence="9 10 13 14">Belongs to the peptidase S16 family.</text>
</comment>
<dbReference type="NCBIfam" id="TIGR00763">
    <property type="entry name" value="lon"/>
    <property type="match status" value="1"/>
</dbReference>
<evidence type="ECO:0000256" key="3">
    <source>
        <dbReference type="ARBA" id="ARBA00022670"/>
    </source>
</evidence>
<dbReference type="GO" id="GO:0043565">
    <property type="term" value="F:sequence-specific DNA binding"/>
    <property type="evidence" value="ECO:0007669"/>
    <property type="project" value="UniProtKB-UniRule"/>
</dbReference>
<dbReference type="STRING" id="1121331.SAMN02745248_01920"/>
<dbReference type="InterPro" id="IPR008269">
    <property type="entry name" value="Lon_proteolytic"/>
</dbReference>
<evidence type="ECO:0000256" key="11">
    <source>
        <dbReference type="PIRSR" id="PIRSR001174-1"/>
    </source>
</evidence>
<dbReference type="PROSITE" id="PS01046">
    <property type="entry name" value="LON_SER"/>
    <property type="match status" value="1"/>
</dbReference>
<evidence type="ECO:0000259" key="15">
    <source>
        <dbReference type="PROSITE" id="PS51786"/>
    </source>
</evidence>
<evidence type="ECO:0000256" key="9">
    <source>
        <dbReference type="HAMAP-Rule" id="MF_01973"/>
    </source>
</evidence>
<dbReference type="PRINTS" id="PR00830">
    <property type="entry name" value="ENDOLAPTASE"/>
</dbReference>
<dbReference type="InterPro" id="IPR027065">
    <property type="entry name" value="Lon_Prtase"/>
</dbReference>
<dbReference type="Gene3D" id="1.20.5.5270">
    <property type="match status" value="1"/>
</dbReference>
<evidence type="ECO:0000256" key="13">
    <source>
        <dbReference type="PROSITE-ProRule" id="PRU01122"/>
    </source>
</evidence>
<evidence type="ECO:0000256" key="12">
    <source>
        <dbReference type="PIRSR" id="PIRSR001174-2"/>
    </source>
</evidence>
<evidence type="ECO:0000256" key="8">
    <source>
        <dbReference type="ARBA" id="ARBA00023016"/>
    </source>
</evidence>
<dbReference type="Gene3D" id="3.30.230.10">
    <property type="match status" value="1"/>
</dbReference>
<dbReference type="InterPro" id="IPR054594">
    <property type="entry name" value="Lon_lid"/>
</dbReference>
<gene>
    <name evidence="9" type="primary">lon</name>
    <name evidence="17" type="ORF">SAMN02745248_01920</name>
</gene>
<comment type="catalytic activity">
    <reaction evidence="9 10 13">
        <text>Hydrolysis of proteins in presence of ATP.</text>
        <dbReference type="EC" id="3.4.21.53"/>
    </reaction>
</comment>
<dbReference type="GO" id="GO:0004252">
    <property type="term" value="F:serine-type endopeptidase activity"/>
    <property type="evidence" value="ECO:0007669"/>
    <property type="project" value="UniProtKB-UniRule"/>
</dbReference>
<evidence type="ECO:0000259" key="16">
    <source>
        <dbReference type="PROSITE" id="PS51787"/>
    </source>
</evidence>
<dbReference type="InterPro" id="IPR046336">
    <property type="entry name" value="Lon_prtase_N_sf"/>
</dbReference>
<dbReference type="FunFam" id="1.20.5.5270:FF:000002">
    <property type="entry name" value="Lon protease homolog"/>
    <property type="match status" value="1"/>
</dbReference>
<dbReference type="InterPro" id="IPR008268">
    <property type="entry name" value="Peptidase_S16_AS"/>
</dbReference>
<dbReference type="PANTHER" id="PTHR10046">
    <property type="entry name" value="ATP DEPENDENT LON PROTEASE FAMILY MEMBER"/>
    <property type="match status" value="1"/>
</dbReference>
<comment type="induction">
    <text evidence="9">By heat shock.</text>
</comment>
<dbReference type="Gene3D" id="3.40.50.300">
    <property type="entry name" value="P-loop containing nucleotide triphosphate hydrolases"/>
    <property type="match status" value="1"/>
</dbReference>
<dbReference type="InterPro" id="IPR015947">
    <property type="entry name" value="PUA-like_sf"/>
</dbReference>
<organism evidence="17 18">
    <name type="scientific">Hathewaya proteolytica DSM 3090</name>
    <dbReference type="NCBI Taxonomy" id="1121331"/>
    <lineage>
        <taxon>Bacteria</taxon>
        <taxon>Bacillati</taxon>
        <taxon>Bacillota</taxon>
        <taxon>Clostridia</taxon>
        <taxon>Eubacteriales</taxon>
        <taxon>Clostridiaceae</taxon>
        <taxon>Hathewaya</taxon>
    </lineage>
</organism>
<keyword evidence="7 9" id="KW-0067">ATP-binding</keyword>
<comment type="function">
    <text evidence="9">ATP-dependent serine protease that mediates the selective degradation of mutant and abnormal proteins as well as certain short-lived regulatory proteins. Required for cellular homeostasis and for survival from DNA damage and developmental changes induced by stress. Degrades polypeptides processively to yield small peptide fragments that are 5 to 10 amino acids long. Binds to DNA in a double-stranded, site-specific manner.</text>
</comment>
<dbReference type="Gene3D" id="1.20.58.1480">
    <property type="match status" value="1"/>
</dbReference>
<keyword evidence="3 9" id="KW-0645">Protease</keyword>
<dbReference type="SUPFAM" id="SSF54211">
    <property type="entry name" value="Ribosomal protein S5 domain 2-like"/>
    <property type="match status" value="1"/>
</dbReference>
<dbReference type="InterPro" id="IPR027417">
    <property type="entry name" value="P-loop_NTPase"/>
</dbReference>
<dbReference type="PROSITE" id="PS51787">
    <property type="entry name" value="LON_N"/>
    <property type="match status" value="1"/>
</dbReference>
<dbReference type="CDD" id="cd19500">
    <property type="entry name" value="RecA-like_Lon"/>
    <property type="match status" value="1"/>
</dbReference>
<dbReference type="Pfam" id="PF22667">
    <property type="entry name" value="Lon_lid"/>
    <property type="match status" value="1"/>
</dbReference>
<dbReference type="SUPFAM" id="SSF88697">
    <property type="entry name" value="PUA domain-like"/>
    <property type="match status" value="1"/>
</dbReference>
<dbReference type="SMART" id="SM00464">
    <property type="entry name" value="LON"/>
    <property type="match status" value="1"/>
</dbReference>
<comment type="subcellular location">
    <subcellularLocation>
        <location evidence="1 9 10">Cytoplasm</location>
    </subcellularLocation>
</comment>
<keyword evidence="6 9" id="KW-0720">Serine protease</keyword>
<dbReference type="Gene3D" id="2.30.130.40">
    <property type="entry name" value="LON domain-like"/>
    <property type="match status" value="1"/>
</dbReference>
<feature type="domain" description="Lon proteolytic" evidence="15">
    <location>
        <begin position="631"/>
        <end position="812"/>
    </location>
</feature>
<dbReference type="InterPro" id="IPR020568">
    <property type="entry name" value="Ribosomal_Su5_D2-typ_SF"/>
</dbReference>
<sequence>MKDDKLTNSKESALTAEILENSADIQEDIQDDITLDTDIHEIDENGKELVMIPLRGMTVFPNMVIHFDVGREKSISALEQAMINKQQIFLCSQKKAKIEEPDIDDVYKVGTICTIKQLLKLPGEVVRVLVEGKVKCKIKSFVSREPFFKVKVLPLKDLVKNSQEEMEAITRAVQDAFESYLKLTGTASGDQRLYFDDIEDPSELADGMAGFMELKLEDKQQLLQETNVYKRLEKLLIFILNENEVLKVERRIGTKVKKNIDQSQKEYYLREQMKVIQEELGEDDDEKREIDEYEEKITKAKLPSAAKSKAMAELHKLKSMSPYSSESGLIKTYLDLLVELPWNKSTKESIEIGEARNILDQHHYGMSEVKERIIEYLAVRKISKNMNAPIICFVGPPGVGKTSIAKSIAEATNRNFIRMSLGGIKDEADIRGHRRTYVGSIPGRIINGIKEAKSKNPLFLLDEIDKLSSDFRGNPADALLEVLDSEQNDTFRDHYLEVDFDLSKVMFVTTANSLDTIPRPLLDRMEIIELDGYTYEEKLHIAKKHLIPKLLKEHAVTESQIAFSDNAIKTIIDNYTRESGVRTLERTIATVIRKSIAEIVEHHKEKINVTVNTVLKYLGDAIYNYDQMDKEDKIGVVTGLAWTAYGGDTLPVEVSVMPGSGKLELTGKLGEVMQESAKAAYSYVRSNSDKFNITDKFYKDKDIHIHVPEGAVPKDGPSAGVTMVTALVSALGNRKVKHNVAMTGEITLTGKVLPIGGLREKALAAYRMGIETIIMPFDNKKDLKKIPDSIKHKLNFVPAKFAEDVLQTALVSEDKQ</sequence>